<name>Q20ZN1_RHOPB</name>
<dbReference type="EMBL" id="CP000301">
    <property type="protein sequence ID" value="ABD89405.1"/>
    <property type="molecule type" value="Genomic_DNA"/>
</dbReference>
<evidence type="ECO:0000256" key="2">
    <source>
        <dbReference type="ARBA" id="ARBA00022801"/>
    </source>
</evidence>
<keyword evidence="1" id="KW-0479">Metal-binding</keyword>
<dbReference type="InterPro" id="IPR004843">
    <property type="entry name" value="Calcineurin-like_PHP"/>
</dbReference>
<dbReference type="Pfam" id="PF00149">
    <property type="entry name" value="Metallophos"/>
    <property type="match status" value="1"/>
</dbReference>
<sequence length="252" mass="27093">MKIIVINDLHLVPEGELVRGQDTNKAFECGWREIAPLVECADLVVVNGDVAHNASVEGYRRFRRATQEIKSKLMVTVGNHDDRERLAIELGAAHLDNTGYVQAAHHAAASVVLLDTLVPGRPEGALCAVRLAWLREQLDLAAERPVIAIMHHPPLNLGVDALDEVALLDGCDALLELLSRRSAPVTLLAGHHHISASGRIGPISYCICPAFSGPPARFGLWGHAPNFGPGANGACALTVRQDGRVDVRTVMC</sequence>
<evidence type="ECO:0000256" key="1">
    <source>
        <dbReference type="ARBA" id="ARBA00022723"/>
    </source>
</evidence>
<evidence type="ECO:0000259" key="5">
    <source>
        <dbReference type="Pfam" id="PF00149"/>
    </source>
</evidence>
<dbReference type="RefSeq" id="WP_011474287.1">
    <property type="nucleotide sequence ID" value="NC_007925.1"/>
</dbReference>
<dbReference type="SUPFAM" id="SSF56300">
    <property type="entry name" value="Metallo-dependent phosphatases"/>
    <property type="match status" value="1"/>
</dbReference>
<dbReference type="GO" id="GO:0016787">
    <property type="term" value="F:hydrolase activity"/>
    <property type="evidence" value="ECO:0007669"/>
    <property type="project" value="UniProtKB-KW"/>
</dbReference>
<reference evidence="6" key="1">
    <citation type="submission" date="2006-03" db="EMBL/GenBank/DDBJ databases">
        <title>Complete sequence of Rhodopseudomonas palustris BisB18.</title>
        <authorList>
            <consortium name="US DOE Joint Genome Institute"/>
            <person name="Copeland A."/>
            <person name="Lucas S."/>
            <person name="Lapidus A."/>
            <person name="Barry K."/>
            <person name="Detter J.C."/>
            <person name="Glavina del Rio T."/>
            <person name="Hammon N."/>
            <person name="Israni S."/>
            <person name="Dalin E."/>
            <person name="Tice H."/>
            <person name="Pitluck S."/>
            <person name="Chain P."/>
            <person name="Malfatti S."/>
            <person name="Shin M."/>
            <person name="Vergez L."/>
            <person name="Schmutz J."/>
            <person name="Larimer F."/>
            <person name="Land M."/>
            <person name="Hauser L."/>
            <person name="Pelletier D.A."/>
            <person name="Kyrpides N."/>
            <person name="Anderson I."/>
            <person name="Oda Y."/>
            <person name="Harwood C.S."/>
            <person name="Richardson P."/>
        </authorList>
    </citation>
    <scope>NUCLEOTIDE SEQUENCE [LARGE SCALE GENOMIC DNA]</scope>
    <source>
        <strain evidence="6">BisB18</strain>
    </source>
</reference>
<keyword evidence="2" id="KW-0378">Hydrolase</keyword>
<dbReference type="GO" id="GO:0046872">
    <property type="term" value="F:metal ion binding"/>
    <property type="evidence" value="ECO:0007669"/>
    <property type="project" value="UniProtKB-KW"/>
</dbReference>
<protein>
    <submittedName>
        <fullName evidence="6">Metallophosphoesterase</fullName>
    </submittedName>
</protein>
<dbReference type="STRING" id="316056.RPC_3876"/>
<proteinExistence type="inferred from homology"/>
<dbReference type="HOGENOM" id="CLU_070320_2_0_5"/>
<dbReference type="PANTHER" id="PTHR42988">
    <property type="entry name" value="PHOSPHOHYDROLASE"/>
    <property type="match status" value="1"/>
</dbReference>
<dbReference type="InterPro" id="IPR050884">
    <property type="entry name" value="CNP_phosphodiesterase-III"/>
</dbReference>
<dbReference type="KEGG" id="rpc:RPC_3876"/>
<dbReference type="AlphaFoldDB" id="Q20ZN1"/>
<dbReference type="OrthoDB" id="651281at2"/>
<dbReference type="PANTHER" id="PTHR42988:SF2">
    <property type="entry name" value="CYCLIC NUCLEOTIDE PHOSPHODIESTERASE CBUA0032-RELATED"/>
    <property type="match status" value="1"/>
</dbReference>
<dbReference type="eggNOG" id="COG1409">
    <property type="taxonomic scope" value="Bacteria"/>
</dbReference>
<keyword evidence="3" id="KW-0408">Iron</keyword>
<gene>
    <name evidence="6" type="ordered locus">RPC_3876</name>
</gene>
<dbReference type="Gene3D" id="3.60.21.10">
    <property type="match status" value="1"/>
</dbReference>
<feature type="domain" description="Calcineurin-like phosphoesterase" evidence="5">
    <location>
        <begin position="1"/>
        <end position="194"/>
    </location>
</feature>
<dbReference type="InterPro" id="IPR029052">
    <property type="entry name" value="Metallo-depent_PP-like"/>
</dbReference>
<evidence type="ECO:0000256" key="3">
    <source>
        <dbReference type="ARBA" id="ARBA00023004"/>
    </source>
</evidence>
<accession>Q20ZN1</accession>
<organism evidence="6">
    <name type="scientific">Rhodopseudomonas palustris (strain BisB18)</name>
    <dbReference type="NCBI Taxonomy" id="316056"/>
    <lineage>
        <taxon>Bacteria</taxon>
        <taxon>Pseudomonadati</taxon>
        <taxon>Pseudomonadota</taxon>
        <taxon>Alphaproteobacteria</taxon>
        <taxon>Hyphomicrobiales</taxon>
        <taxon>Nitrobacteraceae</taxon>
        <taxon>Rhodopseudomonas</taxon>
    </lineage>
</organism>
<evidence type="ECO:0000256" key="4">
    <source>
        <dbReference type="ARBA" id="ARBA00025742"/>
    </source>
</evidence>
<comment type="similarity">
    <text evidence="4">Belongs to the cyclic nucleotide phosphodiesterase class-III family.</text>
</comment>
<evidence type="ECO:0000313" key="6">
    <source>
        <dbReference type="EMBL" id="ABD89405.1"/>
    </source>
</evidence>